<dbReference type="PRINTS" id="PR00081">
    <property type="entry name" value="GDHRDH"/>
</dbReference>
<dbReference type="KEGG" id="fra:Francci3_1239"/>
<comment type="similarity">
    <text evidence="1">Belongs to the short-chain dehydrogenases/reductases (SDR) family.</text>
</comment>
<dbReference type="OrthoDB" id="8959163at2"/>
<dbReference type="GO" id="GO:0016491">
    <property type="term" value="F:oxidoreductase activity"/>
    <property type="evidence" value="ECO:0007669"/>
    <property type="project" value="UniProtKB-KW"/>
</dbReference>
<dbReference type="STRING" id="106370.Francci3_1239"/>
<evidence type="ECO:0000256" key="1">
    <source>
        <dbReference type="ARBA" id="ARBA00006484"/>
    </source>
</evidence>
<reference evidence="4 5" key="1">
    <citation type="journal article" date="2007" name="Genome Res.">
        <title>Genome characteristics of facultatively symbiotic Frankia sp. strains reflect host range and host plant biogeography.</title>
        <authorList>
            <person name="Normand P."/>
            <person name="Lapierre P."/>
            <person name="Tisa L.S."/>
            <person name="Gogarten J.P."/>
            <person name="Alloisio N."/>
            <person name="Bagnarol E."/>
            <person name="Bassi C.A."/>
            <person name="Berry A.M."/>
            <person name="Bickhart D.M."/>
            <person name="Choisne N."/>
            <person name="Couloux A."/>
            <person name="Cournoyer B."/>
            <person name="Cruveiller S."/>
            <person name="Daubin V."/>
            <person name="Demange N."/>
            <person name="Francino M.P."/>
            <person name="Goltsman E."/>
            <person name="Huang Y."/>
            <person name="Kopp O.R."/>
            <person name="Labarre L."/>
            <person name="Lapidus A."/>
            <person name="Lavire C."/>
            <person name="Marechal J."/>
            <person name="Martinez M."/>
            <person name="Mastronunzio J.E."/>
            <person name="Mullin B.C."/>
            <person name="Niemann J."/>
            <person name="Pujic P."/>
            <person name="Rawnsley T."/>
            <person name="Rouy Z."/>
            <person name="Schenowitz C."/>
            <person name="Sellstedt A."/>
            <person name="Tavares F."/>
            <person name="Tomkins J.P."/>
            <person name="Vallenet D."/>
            <person name="Valverde C."/>
            <person name="Wall L.G."/>
            <person name="Wang Y."/>
            <person name="Medigue C."/>
            <person name="Benson D.R."/>
        </authorList>
    </citation>
    <scope>NUCLEOTIDE SEQUENCE [LARGE SCALE GENOMIC DNA]</scope>
    <source>
        <strain evidence="5">DSM 45818 / CECT 9043 / CcI3</strain>
    </source>
</reference>
<dbReference type="FunFam" id="3.40.50.720:FF:000084">
    <property type="entry name" value="Short-chain dehydrogenase reductase"/>
    <property type="match status" value="1"/>
</dbReference>
<dbReference type="InterPro" id="IPR002347">
    <property type="entry name" value="SDR_fam"/>
</dbReference>
<dbReference type="PhylomeDB" id="Q2JDM5"/>
<evidence type="ECO:0000256" key="2">
    <source>
        <dbReference type="ARBA" id="ARBA00023002"/>
    </source>
</evidence>
<organism evidence="4 5">
    <name type="scientific">Frankia casuarinae (strain DSM 45818 / CECT 9043 / HFP020203 / CcI3)</name>
    <dbReference type="NCBI Taxonomy" id="106370"/>
    <lineage>
        <taxon>Bacteria</taxon>
        <taxon>Bacillati</taxon>
        <taxon>Actinomycetota</taxon>
        <taxon>Actinomycetes</taxon>
        <taxon>Frankiales</taxon>
        <taxon>Frankiaceae</taxon>
        <taxon>Frankia</taxon>
    </lineage>
</organism>
<dbReference type="RefSeq" id="WP_011435683.1">
    <property type="nucleotide sequence ID" value="NC_007777.1"/>
</dbReference>
<dbReference type="HOGENOM" id="CLU_010194_1_2_11"/>
<name>Q2JDM5_FRACC</name>
<keyword evidence="2" id="KW-0560">Oxidoreductase</keyword>
<dbReference type="eggNOG" id="COG1028">
    <property type="taxonomic scope" value="Bacteria"/>
</dbReference>
<feature type="domain" description="Ketoreductase" evidence="3">
    <location>
        <begin position="8"/>
        <end position="165"/>
    </location>
</feature>
<dbReference type="AlphaFoldDB" id="Q2JDM5"/>
<dbReference type="Proteomes" id="UP000001937">
    <property type="component" value="Chromosome"/>
</dbReference>
<dbReference type="InterPro" id="IPR036291">
    <property type="entry name" value="NAD(P)-bd_dom_sf"/>
</dbReference>
<dbReference type="Gene3D" id="3.40.50.720">
    <property type="entry name" value="NAD(P)-binding Rossmann-like Domain"/>
    <property type="match status" value="1"/>
</dbReference>
<sequence length="259" mass="26714">MDLQLAGKVVLVTGGSNGLGAALVRTLAAEGARVAFCGRDETRLREVAGQAQAGGGEVLAVPADVTSITDLERFVATAVDRWNAVDALVNNAGASAGGTFENQTDEVWNADLELKLHAAIRASRLVLPYLRRAGGGGIVNSLSVAARAPSAGSTPTSVTRAAGLALTKALSKELGPDRIRVNAVLIGLVESGQWDRAAARENITVDELYERMGRTSGIPLGRVGRAQEFADLVAFLLSARAAYITGATINLDGGLSPVA</sequence>
<keyword evidence="5" id="KW-1185">Reference proteome</keyword>
<dbReference type="EMBL" id="CP000249">
    <property type="protein sequence ID" value="ABD10617.1"/>
    <property type="molecule type" value="Genomic_DNA"/>
</dbReference>
<protein>
    <submittedName>
        <fullName evidence="4">Short-chain dehydrogenase/reductase SDR</fullName>
    </submittedName>
</protein>
<dbReference type="SUPFAM" id="SSF51735">
    <property type="entry name" value="NAD(P)-binding Rossmann-fold domains"/>
    <property type="match status" value="1"/>
</dbReference>
<evidence type="ECO:0000313" key="5">
    <source>
        <dbReference type="Proteomes" id="UP000001937"/>
    </source>
</evidence>
<gene>
    <name evidence="4" type="ordered locus">Francci3_1239</name>
</gene>
<accession>Q2JDM5</accession>
<dbReference type="InterPro" id="IPR050259">
    <property type="entry name" value="SDR"/>
</dbReference>
<dbReference type="Pfam" id="PF13561">
    <property type="entry name" value="adh_short_C2"/>
    <property type="match status" value="1"/>
</dbReference>
<dbReference type="InterPro" id="IPR057326">
    <property type="entry name" value="KR_dom"/>
</dbReference>
<dbReference type="PANTHER" id="PTHR42879">
    <property type="entry name" value="3-OXOACYL-(ACYL-CARRIER-PROTEIN) REDUCTASE"/>
    <property type="match status" value="1"/>
</dbReference>
<evidence type="ECO:0000259" key="3">
    <source>
        <dbReference type="SMART" id="SM00822"/>
    </source>
</evidence>
<dbReference type="PANTHER" id="PTHR42879:SF6">
    <property type="entry name" value="NADPH-DEPENDENT REDUCTASE BACG"/>
    <property type="match status" value="1"/>
</dbReference>
<proteinExistence type="inferred from homology"/>
<dbReference type="PRINTS" id="PR00080">
    <property type="entry name" value="SDRFAMILY"/>
</dbReference>
<evidence type="ECO:0000313" key="4">
    <source>
        <dbReference type="EMBL" id="ABD10617.1"/>
    </source>
</evidence>
<dbReference type="SMART" id="SM00822">
    <property type="entry name" value="PKS_KR"/>
    <property type="match status" value="1"/>
</dbReference>